<keyword evidence="5 6" id="KW-0472">Membrane</keyword>
<accession>A0A8S1EZ77</accession>
<evidence type="ECO:0000256" key="5">
    <source>
        <dbReference type="ARBA" id="ARBA00023136"/>
    </source>
</evidence>
<feature type="transmembrane region" description="Helical" evidence="6">
    <location>
        <begin position="234"/>
        <end position="253"/>
    </location>
</feature>
<keyword evidence="4 6" id="KW-1133">Transmembrane helix</keyword>
<evidence type="ECO:0000313" key="7">
    <source>
        <dbReference type="EMBL" id="CAB3405402.1"/>
    </source>
</evidence>
<dbReference type="PANTHER" id="PTHR31216:SF12">
    <property type="entry name" value="SERPENTINE RECEPTOR CLASS BETA-1-RELATED"/>
    <property type="match status" value="1"/>
</dbReference>
<feature type="transmembrane region" description="Helical" evidence="6">
    <location>
        <begin position="202"/>
        <end position="222"/>
    </location>
</feature>
<dbReference type="Proteomes" id="UP000494206">
    <property type="component" value="Unassembled WGS sequence"/>
</dbReference>
<comment type="similarity">
    <text evidence="2">Belongs to the nematode receptor-like protein srb family.</text>
</comment>
<dbReference type="PANTHER" id="PTHR31216">
    <property type="entry name" value="SERPENTINE RECEPTOR CLASS BETA-1-RELATED-RELATED"/>
    <property type="match status" value="1"/>
</dbReference>
<dbReference type="PRINTS" id="PR00699">
    <property type="entry name" value="TMPROTEINSRB"/>
</dbReference>
<dbReference type="AlphaFoldDB" id="A0A8S1EZ77"/>
<name>A0A8S1EZ77_9PELO</name>
<comment type="caution">
    <text evidence="7">The sequence shown here is derived from an EMBL/GenBank/DDBJ whole genome shotgun (WGS) entry which is preliminary data.</text>
</comment>
<evidence type="ECO:0000256" key="6">
    <source>
        <dbReference type="SAM" id="Phobius"/>
    </source>
</evidence>
<evidence type="ECO:0000256" key="1">
    <source>
        <dbReference type="ARBA" id="ARBA00004141"/>
    </source>
</evidence>
<sequence length="295" mass="32971">MDCSLLVSLAGLAPTIRFIAVKLMPSMFHANLKGFHVIAPILVGTIDCEHLIGPAHFQLISYPLLYLFGAPVLITVAITIERLIALFDRAFYENRKIGIGPMLLGITLTINMIIIYIVFRNEAFQYSTFNFFLIPPSSASSFNLLIVGLFLINVGNFATNLALARFLQRFNSKTASLSTRYLIEELHTSTNLTIGISFLHNLFFAVHLIDTFAIRFLLPLVVRDATLINGLRGIMLVLPVYNLLAGVIAAILMKRLNWQKSKKRRQVVSIEYSGVQGAKNHDAAIQNCWNFAVEK</sequence>
<feature type="transmembrane region" description="Helical" evidence="6">
    <location>
        <begin position="64"/>
        <end position="85"/>
    </location>
</feature>
<evidence type="ECO:0000256" key="2">
    <source>
        <dbReference type="ARBA" id="ARBA00006860"/>
    </source>
</evidence>
<dbReference type="EMBL" id="CADEPM010000004">
    <property type="protein sequence ID" value="CAB3405402.1"/>
    <property type="molecule type" value="Genomic_DNA"/>
</dbReference>
<evidence type="ECO:0000313" key="8">
    <source>
        <dbReference type="Proteomes" id="UP000494206"/>
    </source>
</evidence>
<reference evidence="7 8" key="1">
    <citation type="submission" date="2020-04" db="EMBL/GenBank/DDBJ databases">
        <authorList>
            <person name="Laetsch R D."/>
            <person name="Stevens L."/>
            <person name="Kumar S."/>
            <person name="Blaxter L. M."/>
        </authorList>
    </citation>
    <scope>NUCLEOTIDE SEQUENCE [LARGE SCALE GENOMIC DNA]</scope>
</reference>
<dbReference type="Pfam" id="PF02175">
    <property type="entry name" value="7TM_GPCR_Srb"/>
    <property type="match status" value="1"/>
</dbReference>
<keyword evidence="8" id="KW-1185">Reference proteome</keyword>
<dbReference type="GO" id="GO:0004888">
    <property type="term" value="F:transmembrane signaling receptor activity"/>
    <property type="evidence" value="ECO:0007669"/>
    <property type="project" value="InterPro"/>
</dbReference>
<keyword evidence="3 6" id="KW-0812">Transmembrane</keyword>
<dbReference type="GO" id="GO:0007606">
    <property type="term" value="P:sensory perception of chemical stimulus"/>
    <property type="evidence" value="ECO:0007669"/>
    <property type="project" value="InterPro"/>
</dbReference>
<proteinExistence type="inferred from homology"/>
<gene>
    <name evidence="7" type="ORF">CBOVIS_LOCUS7600</name>
</gene>
<feature type="transmembrane region" description="Helical" evidence="6">
    <location>
        <begin position="97"/>
        <end position="119"/>
    </location>
</feature>
<evidence type="ECO:0000256" key="3">
    <source>
        <dbReference type="ARBA" id="ARBA00022692"/>
    </source>
</evidence>
<dbReference type="GO" id="GO:0016020">
    <property type="term" value="C:membrane"/>
    <property type="evidence" value="ECO:0007669"/>
    <property type="project" value="UniProtKB-SubCell"/>
</dbReference>
<organism evidence="7 8">
    <name type="scientific">Caenorhabditis bovis</name>
    <dbReference type="NCBI Taxonomy" id="2654633"/>
    <lineage>
        <taxon>Eukaryota</taxon>
        <taxon>Metazoa</taxon>
        <taxon>Ecdysozoa</taxon>
        <taxon>Nematoda</taxon>
        <taxon>Chromadorea</taxon>
        <taxon>Rhabditida</taxon>
        <taxon>Rhabditina</taxon>
        <taxon>Rhabditomorpha</taxon>
        <taxon>Rhabditoidea</taxon>
        <taxon>Rhabditidae</taxon>
        <taxon>Peloderinae</taxon>
        <taxon>Caenorhabditis</taxon>
    </lineage>
</organism>
<feature type="transmembrane region" description="Helical" evidence="6">
    <location>
        <begin position="139"/>
        <end position="163"/>
    </location>
</feature>
<dbReference type="InterPro" id="IPR002184">
    <property type="entry name" value="7TM_GPCR_serpentine_rcpt_Srb"/>
</dbReference>
<evidence type="ECO:0000256" key="4">
    <source>
        <dbReference type="ARBA" id="ARBA00022989"/>
    </source>
</evidence>
<protein>
    <submittedName>
        <fullName evidence="7">Uncharacterized protein</fullName>
    </submittedName>
</protein>
<comment type="subcellular location">
    <subcellularLocation>
        <location evidence="1">Membrane</location>
        <topology evidence="1">Multi-pass membrane protein</topology>
    </subcellularLocation>
</comment>